<feature type="compositionally biased region" description="Pro residues" evidence="1">
    <location>
        <begin position="535"/>
        <end position="549"/>
    </location>
</feature>
<dbReference type="EMBL" id="QUMU01000005">
    <property type="protein sequence ID" value="REG32001.1"/>
    <property type="molecule type" value="Genomic_DNA"/>
</dbReference>
<dbReference type="Pfam" id="PF13717">
    <property type="entry name" value="Zn_ribbon_4"/>
    <property type="match status" value="1"/>
</dbReference>
<evidence type="ECO:0000256" key="2">
    <source>
        <dbReference type="SAM" id="Phobius"/>
    </source>
</evidence>
<dbReference type="NCBIfam" id="TIGR02098">
    <property type="entry name" value="MJ0042_CXXC"/>
    <property type="match status" value="1"/>
</dbReference>
<feature type="region of interest" description="Disordered" evidence="1">
    <location>
        <begin position="39"/>
        <end position="132"/>
    </location>
</feature>
<feature type="compositionally biased region" description="Pro residues" evidence="1">
    <location>
        <begin position="49"/>
        <end position="63"/>
    </location>
</feature>
<proteinExistence type="predicted"/>
<keyword evidence="2" id="KW-0472">Membrane</keyword>
<evidence type="ECO:0000313" key="5">
    <source>
        <dbReference type="Proteomes" id="UP000256345"/>
    </source>
</evidence>
<dbReference type="Gene3D" id="2.20.28.160">
    <property type="match status" value="1"/>
</dbReference>
<dbReference type="PRINTS" id="PR01217">
    <property type="entry name" value="PRICHEXTENSN"/>
</dbReference>
<feature type="compositionally biased region" description="Low complexity" evidence="1">
    <location>
        <begin position="379"/>
        <end position="392"/>
    </location>
</feature>
<name>A0ABX9K2K0_9BACT</name>
<feature type="compositionally biased region" description="Low complexity" evidence="1">
    <location>
        <begin position="72"/>
        <end position="88"/>
    </location>
</feature>
<gene>
    <name evidence="4" type="ORF">ATI61_105328</name>
</gene>
<feature type="compositionally biased region" description="Low complexity" evidence="1">
    <location>
        <begin position="184"/>
        <end position="195"/>
    </location>
</feature>
<organism evidence="4 5">
    <name type="scientific">Archangium gephyra</name>
    <dbReference type="NCBI Taxonomy" id="48"/>
    <lineage>
        <taxon>Bacteria</taxon>
        <taxon>Pseudomonadati</taxon>
        <taxon>Myxococcota</taxon>
        <taxon>Myxococcia</taxon>
        <taxon>Myxococcales</taxon>
        <taxon>Cystobacterineae</taxon>
        <taxon>Archangiaceae</taxon>
        <taxon>Archangium</taxon>
    </lineage>
</organism>
<feature type="domain" description="Zinc finger/thioredoxin putative" evidence="3">
    <location>
        <begin position="1"/>
        <end position="36"/>
    </location>
</feature>
<feature type="region of interest" description="Disordered" evidence="1">
    <location>
        <begin position="160"/>
        <end position="562"/>
    </location>
</feature>
<sequence>MIVKCERCQTRFKIPDEKVTDKGVKVRCTKCQHTFKVVREDPASAAPAPAVPSPDPATKPPATPRAGTPLEAPRAAPPAGKAPARPAGLDNLFDGPVSAASVPGVASPRGGAPSVLPRATSLEPPKTPATIDLDPLMEFMGENTPTPAEALKLAAKAPIPNKPAGALATGPAQPPRPAAPAPKPAQAAAPVQVPAKSPPVQVPAKSPALAPVSSAPFSFDENNPFGATDTEATLPAPVPTLPPKPAPTPVPARSAPPAPKPAQAAAPVPVQVPARSPAPAPRAAAPVSYEEPDPFSLPPEDAPTVPATPTLPPRGAAPAPRQSAPVSYEEPDPFSLPPDDAPTMQATPTAPVYEEMEGLEGNNPFVSFEPPAPAPAPKPARAAPVPVSSATPGEMEGLDGNNPFAAFDPVAALPPASAPASGGMEGNPFAAFDPVAALPPAASAKAPAPAPSPAPAAPSAIPDWGAPQQAPPSGIPDWGAPQQGAPSGIPDWGAPQTVAATPIAKANAPTERNPFPDFPGPGEGSSGREVLADLPPAPPPPVIAAPTPPQVAQASGESSGPGMARRLASVAAQFMVAAVLVVGLLAVAMAWLNDGRVELSPTRMRELVSPTRPLVAKDLSNGLYETGAGHSLFFVRGEVENRGTSAIRVKAGVALYEGDQRVKSAEGIAGAVPTPEELYQLASPADAETLRARLDAAAKEVAPGARAPFVVFFYEYPSDLANFRLEVTLEPQTAVASGGAKEGSTGNGQP</sequence>
<keyword evidence="2" id="KW-0812">Transmembrane</keyword>
<feature type="compositionally biased region" description="Low complexity" evidence="1">
    <location>
        <begin position="409"/>
        <end position="421"/>
    </location>
</feature>
<evidence type="ECO:0000259" key="3">
    <source>
        <dbReference type="Pfam" id="PF13717"/>
    </source>
</evidence>
<feature type="compositionally biased region" description="Low complexity" evidence="1">
    <location>
        <begin position="261"/>
        <end position="288"/>
    </location>
</feature>
<protein>
    <submittedName>
        <fullName evidence="4">Meckel syndrome type 1 protein</fullName>
    </submittedName>
</protein>
<accession>A0ABX9K2K0</accession>
<comment type="caution">
    <text evidence="4">The sequence shown here is derived from an EMBL/GenBank/DDBJ whole genome shotgun (WGS) entry which is preliminary data.</text>
</comment>
<evidence type="ECO:0000256" key="1">
    <source>
        <dbReference type="SAM" id="MobiDB-lite"/>
    </source>
</evidence>
<keyword evidence="5" id="KW-1185">Reference proteome</keyword>
<dbReference type="RefSeq" id="WP_053067117.1">
    <property type="nucleotide sequence ID" value="NZ_CP011509.1"/>
</dbReference>
<dbReference type="Proteomes" id="UP000256345">
    <property type="component" value="Unassembled WGS sequence"/>
</dbReference>
<feature type="compositionally biased region" description="Pro residues" evidence="1">
    <location>
        <begin position="172"/>
        <end position="183"/>
    </location>
</feature>
<feature type="transmembrane region" description="Helical" evidence="2">
    <location>
        <begin position="570"/>
        <end position="592"/>
    </location>
</feature>
<dbReference type="InterPro" id="IPR011723">
    <property type="entry name" value="Znf/thioredoxin_put"/>
</dbReference>
<feature type="compositionally biased region" description="Pro residues" evidence="1">
    <location>
        <begin position="236"/>
        <end position="260"/>
    </location>
</feature>
<evidence type="ECO:0000313" key="4">
    <source>
        <dbReference type="EMBL" id="REG32001.1"/>
    </source>
</evidence>
<feature type="compositionally biased region" description="Low complexity" evidence="1">
    <location>
        <begin position="434"/>
        <end position="447"/>
    </location>
</feature>
<reference evidence="4 5" key="1">
    <citation type="submission" date="2018-08" db="EMBL/GenBank/DDBJ databases">
        <title>Genomic Encyclopedia of Archaeal and Bacterial Type Strains, Phase II (KMG-II): from individual species to whole genera.</title>
        <authorList>
            <person name="Goeker M."/>
        </authorList>
    </citation>
    <scope>NUCLEOTIDE SEQUENCE [LARGE SCALE GENOMIC DNA]</scope>
    <source>
        <strain evidence="4 5">DSM 2261</strain>
    </source>
</reference>
<keyword evidence="2" id="KW-1133">Transmembrane helix</keyword>